<accession>A0A835JI23</accession>
<dbReference type="AlphaFoldDB" id="A0A835JI23"/>
<organism evidence="2 3">
    <name type="scientific">Salix dunnii</name>
    <dbReference type="NCBI Taxonomy" id="1413687"/>
    <lineage>
        <taxon>Eukaryota</taxon>
        <taxon>Viridiplantae</taxon>
        <taxon>Streptophyta</taxon>
        <taxon>Embryophyta</taxon>
        <taxon>Tracheophyta</taxon>
        <taxon>Spermatophyta</taxon>
        <taxon>Magnoliopsida</taxon>
        <taxon>eudicotyledons</taxon>
        <taxon>Gunneridae</taxon>
        <taxon>Pentapetalae</taxon>
        <taxon>rosids</taxon>
        <taxon>fabids</taxon>
        <taxon>Malpighiales</taxon>
        <taxon>Salicaceae</taxon>
        <taxon>Saliceae</taxon>
        <taxon>Salix</taxon>
    </lineage>
</organism>
<evidence type="ECO:0000313" key="2">
    <source>
        <dbReference type="EMBL" id="KAF9669806.1"/>
    </source>
</evidence>
<proteinExistence type="predicted"/>
<keyword evidence="3" id="KW-1185">Reference proteome</keyword>
<reference evidence="2 3" key="1">
    <citation type="submission" date="2020-10" db="EMBL/GenBank/DDBJ databases">
        <title>Plant Genome Project.</title>
        <authorList>
            <person name="Zhang R.-G."/>
        </authorList>
    </citation>
    <scope>NUCLEOTIDE SEQUENCE [LARGE SCALE GENOMIC DNA]</scope>
    <source>
        <strain evidence="2">FAFU-HL-1</strain>
        <tissue evidence="2">Leaf</tissue>
    </source>
</reference>
<dbReference type="Proteomes" id="UP000657918">
    <property type="component" value="Unassembled WGS sequence"/>
</dbReference>
<evidence type="ECO:0000313" key="3">
    <source>
        <dbReference type="Proteomes" id="UP000657918"/>
    </source>
</evidence>
<comment type="caution">
    <text evidence="2">The sequence shown here is derived from an EMBL/GenBank/DDBJ whole genome shotgun (WGS) entry which is preliminary data.</text>
</comment>
<name>A0A835JI23_9ROSI</name>
<gene>
    <name evidence="2" type="ORF">SADUNF_Sadunf13G0002700</name>
</gene>
<feature type="compositionally biased region" description="Acidic residues" evidence="1">
    <location>
        <begin position="137"/>
        <end position="150"/>
    </location>
</feature>
<protein>
    <submittedName>
        <fullName evidence="2">Uncharacterized protein</fullName>
    </submittedName>
</protein>
<sequence length="160" mass="17559">MHAGETAFVGTSSSVWLLRDFDGCAEVSALSTGMLKDVNPSVGEYDILLYLPSRARKRSSCEEIVGSSRQCKDSSFELDNLRFAKQYFSLNLSSLQNKSTADLYKTQSRQASEFQHLMKNGWDDDGELVELEAGLVEDVEPEEEGDASECGDDKLVSAAG</sequence>
<feature type="compositionally biased region" description="Basic and acidic residues" evidence="1">
    <location>
        <begin position="151"/>
        <end position="160"/>
    </location>
</feature>
<evidence type="ECO:0000256" key="1">
    <source>
        <dbReference type="SAM" id="MobiDB-lite"/>
    </source>
</evidence>
<feature type="region of interest" description="Disordered" evidence="1">
    <location>
        <begin position="137"/>
        <end position="160"/>
    </location>
</feature>
<dbReference type="EMBL" id="JADGMS010000013">
    <property type="protein sequence ID" value="KAF9669806.1"/>
    <property type="molecule type" value="Genomic_DNA"/>
</dbReference>